<organism evidence="1 2">
    <name type="scientific">Corchorus capsularis</name>
    <name type="common">Jute</name>
    <dbReference type="NCBI Taxonomy" id="210143"/>
    <lineage>
        <taxon>Eukaryota</taxon>
        <taxon>Viridiplantae</taxon>
        <taxon>Streptophyta</taxon>
        <taxon>Embryophyta</taxon>
        <taxon>Tracheophyta</taxon>
        <taxon>Spermatophyta</taxon>
        <taxon>Magnoliopsida</taxon>
        <taxon>eudicotyledons</taxon>
        <taxon>Gunneridae</taxon>
        <taxon>Pentapetalae</taxon>
        <taxon>rosids</taxon>
        <taxon>malvids</taxon>
        <taxon>Malvales</taxon>
        <taxon>Malvaceae</taxon>
        <taxon>Grewioideae</taxon>
        <taxon>Apeibeae</taxon>
        <taxon>Corchorus</taxon>
    </lineage>
</organism>
<dbReference type="EMBL" id="AWWV01011079">
    <property type="protein sequence ID" value="OMO74692.1"/>
    <property type="molecule type" value="Genomic_DNA"/>
</dbReference>
<proteinExistence type="predicted"/>
<gene>
    <name evidence="1" type="ORF">CCACVL1_16544</name>
</gene>
<reference evidence="1 2" key="1">
    <citation type="submission" date="2013-09" db="EMBL/GenBank/DDBJ databases">
        <title>Corchorus capsularis genome sequencing.</title>
        <authorList>
            <person name="Alam M."/>
            <person name="Haque M.S."/>
            <person name="Islam M.S."/>
            <person name="Emdad E.M."/>
            <person name="Islam M.M."/>
            <person name="Ahmed B."/>
            <person name="Halim A."/>
            <person name="Hossen Q.M.M."/>
            <person name="Hossain M.Z."/>
            <person name="Ahmed R."/>
            <person name="Khan M.M."/>
            <person name="Islam R."/>
            <person name="Rashid M.M."/>
            <person name="Khan S.A."/>
            <person name="Rahman M.S."/>
            <person name="Alam M."/>
        </authorList>
    </citation>
    <scope>NUCLEOTIDE SEQUENCE [LARGE SCALE GENOMIC DNA]</scope>
    <source>
        <strain evidence="2">cv. CVL-1</strain>
        <tissue evidence="1">Whole seedling</tissue>
    </source>
</reference>
<dbReference type="AlphaFoldDB" id="A0A1R3HWG0"/>
<protein>
    <submittedName>
        <fullName evidence="1">Uncharacterized protein</fullName>
    </submittedName>
</protein>
<evidence type="ECO:0000313" key="2">
    <source>
        <dbReference type="Proteomes" id="UP000188268"/>
    </source>
</evidence>
<keyword evidence="2" id="KW-1185">Reference proteome</keyword>
<sequence length="97" mass="10820">MSSCKASKDDLEMRWIRRNKSSNDEELRSTICNYARDGWLSKRALADAFDVLNIINPDYAASKAIEQANGGYGINTKDDKELGKVVKYASTAPRSTN</sequence>
<name>A0A1R3HWG0_COCAP</name>
<dbReference type="OrthoDB" id="10439935at2759"/>
<accession>A0A1R3HWG0</accession>
<evidence type="ECO:0000313" key="1">
    <source>
        <dbReference type="EMBL" id="OMO74692.1"/>
    </source>
</evidence>
<comment type="caution">
    <text evidence="1">The sequence shown here is derived from an EMBL/GenBank/DDBJ whole genome shotgun (WGS) entry which is preliminary data.</text>
</comment>
<dbReference type="Gramene" id="OMO74692">
    <property type="protein sequence ID" value="OMO74692"/>
    <property type="gene ID" value="CCACVL1_16544"/>
</dbReference>
<dbReference type="Proteomes" id="UP000188268">
    <property type="component" value="Unassembled WGS sequence"/>
</dbReference>